<dbReference type="EMBL" id="CADCUS010000035">
    <property type="protein sequence ID" value="CAA9380406.1"/>
    <property type="molecule type" value="Genomic_DNA"/>
</dbReference>
<evidence type="ECO:0000256" key="1">
    <source>
        <dbReference type="SAM" id="MobiDB-lite"/>
    </source>
</evidence>
<feature type="compositionally biased region" description="Basic and acidic residues" evidence="1">
    <location>
        <begin position="32"/>
        <end position="46"/>
    </location>
</feature>
<feature type="region of interest" description="Disordered" evidence="1">
    <location>
        <begin position="151"/>
        <end position="185"/>
    </location>
</feature>
<feature type="non-terminal residue" evidence="2">
    <location>
        <position position="185"/>
    </location>
</feature>
<name>A0A6J4NCD7_9PSEU</name>
<feature type="non-terminal residue" evidence="2">
    <location>
        <position position="1"/>
    </location>
</feature>
<feature type="compositionally biased region" description="Basic and acidic residues" evidence="1">
    <location>
        <begin position="174"/>
        <end position="185"/>
    </location>
</feature>
<reference evidence="2" key="1">
    <citation type="submission" date="2020-02" db="EMBL/GenBank/DDBJ databases">
        <authorList>
            <person name="Meier V. D."/>
        </authorList>
    </citation>
    <scope>NUCLEOTIDE SEQUENCE</scope>
    <source>
        <strain evidence="2">AVDCRST_MAG66</strain>
    </source>
</reference>
<sequence length="185" mass="19996">VPVSLPVPVLRPAGDCPRVAAFARAGSGGPEDLLRPDLAEQRPRQADRRRRLRPGLRLLRAALAAAGRVHRERCVLGHVPGPARRVLPVGGAAQLRGLRHVPDHRRDRRRARPAVRGAHPGRGARHAAAHRADLADVSVLRRRAVPVDLPRRPAAAAAAGDRPDRSRVGARRAAGREVRRPLAVL</sequence>
<feature type="compositionally biased region" description="Low complexity" evidence="1">
    <location>
        <begin position="151"/>
        <end position="160"/>
    </location>
</feature>
<evidence type="ECO:0000313" key="2">
    <source>
        <dbReference type="EMBL" id="CAA9380406.1"/>
    </source>
</evidence>
<gene>
    <name evidence="2" type="ORF">AVDCRST_MAG66-246</name>
</gene>
<feature type="region of interest" description="Disordered" evidence="1">
    <location>
        <begin position="102"/>
        <end position="130"/>
    </location>
</feature>
<proteinExistence type="predicted"/>
<protein>
    <submittedName>
        <fullName evidence="2">Uncharacterized protein</fullName>
    </submittedName>
</protein>
<feature type="region of interest" description="Disordered" evidence="1">
    <location>
        <begin position="24"/>
        <end position="50"/>
    </location>
</feature>
<organism evidence="2">
    <name type="scientific">uncultured Pseudonocardia sp</name>
    <dbReference type="NCBI Taxonomy" id="211455"/>
    <lineage>
        <taxon>Bacteria</taxon>
        <taxon>Bacillati</taxon>
        <taxon>Actinomycetota</taxon>
        <taxon>Actinomycetes</taxon>
        <taxon>Pseudonocardiales</taxon>
        <taxon>Pseudonocardiaceae</taxon>
        <taxon>Pseudonocardia</taxon>
        <taxon>environmental samples</taxon>
    </lineage>
</organism>
<accession>A0A6J4NCD7</accession>
<dbReference type="AlphaFoldDB" id="A0A6J4NCD7"/>